<dbReference type="Gene3D" id="1.10.630.10">
    <property type="entry name" value="Cytochrome P450"/>
    <property type="match status" value="1"/>
</dbReference>
<keyword evidence="4 6" id="KW-0408">Iron</keyword>
<evidence type="ECO:0000256" key="2">
    <source>
        <dbReference type="ARBA" id="ARBA00010617"/>
    </source>
</evidence>
<dbReference type="PANTHER" id="PTHR24291">
    <property type="entry name" value="CYTOCHROME P450 FAMILY 4"/>
    <property type="match status" value="1"/>
</dbReference>
<keyword evidence="3 6" id="KW-0349">Heme</keyword>
<keyword evidence="5 7" id="KW-0503">Monooxygenase</keyword>
<dbReference type="PROSITE" id="PS00086">
    <property type="entry name" value="CYTOCHROME_P450"/>
    <property type="match status" value="1"/>
</dbReference>
<evidence type="ECO:0000256" key="5">
    <source>
        <dbReference type="ARBA" id="ARBA00023033"/>
    </source>
</evidence>
<dbReference type="InterPro" id="IPR001128">
    <property type="entry name" value="Cyt_P450"/>
</dbReference>
<dbReference type="GO" id="GO:0005506">
    <property type="term" value="F:iron ion binding"/>
    <property type="evidence" value="ECO:0007669"/>
    <property type="project" value="InterPro"/>
</dbReference>
<dbReference type="EMBL" id="DQ280598">
    <property type="protein sequence ID" value="ABB89143.1"/>
    <property type="molecule type" value="mRNA"/>
</dbReference>
<evidence type="ECO:0000256" key="4">
    <source>
        <dbReference type="ARBA" id="ARBA00023004"/>
    </source>
</evidence>
<sequence length="151" mass="17185">DTFMFEGHATTSMALTYVLYLTGYYPEVQRKLRQEVDGVFGGLDPECDVTADHLRELKYMDMVIKEAQRLLPSVPLMGRTIDEDMLLDGKAVPKGTDVTISIYALHHDPNVWDKPEEFIPERFSPEQSKNRNPFAFTPFSAGLRNCIGQKI</sequence>
<evidence type="ECO:0000256" key="7">
    <source>
        <dbReference type="RuleBase" id="RU000461"/>
    </source>
</evidence>
<reference evidence="8" key="1">
    <citation type="journal article" date="2007" name="Pestic. Biochem. Physiol.">
        <title>A cytochrome P450 gene involved in methidathion resistance in Amblyseius womersleyi Schicha (Acari: Phytoseiidae).</title>
        <authorList>
            <person name="Sato M.E."/>
            <person name="Tanaka T."/>
            <person name="Miyata T."/>
        </authorList>
    </citation>
    <scope>NUCLEOTIDE SEQUENCE</scope>
</reference>
<evidence type="ECO:0000256" key="3">
    <source>
        <dbReference type="ARBA" id="ARBA00022617"/>
    </source>
</evidence>
<evidence type="ECO:0000256" key="6">
    <source>
        <dbReference type="PIRSR" id="PIRSR602401-1"/>
    </source>
</evidence>
<dbReference type="AlphaFoldDB" id="A0S0Q9"/>
<dbReference type="SUPFAM" id="SSF48264">
    <property type="entry name" value="Cytochrome P450"/>
    <property type="match status" value="1"/>
</dbReference>
<dbReference type="Pfam" id="PF00067">
    <property type="entry name" value="p450"/>
    <property type="match status" value="1"/>
</dbReference>
<dbReference type="InterPro" id="IPR050196">
    <property type="entry name" value="Cytochrome_P450_Monoox"/>
</dbReference>
<dbReference type="GO" id="GO:0004497">
    <property type="term" value="F:monooxygenase activity"/>
    <property type="evidence" value="ECO:0007669"/>
    <property type="project" value="UniProtKB-KW"/>
</dbReference>
<dbReference type="GO" id="GO:0020037">
    <property type="term" value="F:heme binding"/>
    <property type="evidence" value="ECO:0007669"/>
    <property type="project" value="InterPro"/>
</dbReference>
<keyword evidence="7" id="KW-0560">Oxidoreductase</keyword>
<comment type="similarity">
    <text evidence="2 7">Belongs to the cytochrome P450 family.</text>
</comment>
<proteinExistence type="evidence at transcript level"/>
<feature type="non-terminal residue" evidence="8">
    <location>
        <position position="1"/>
    </location>
</feature>
<keyword evidence="6 7" id="KW-0479">Metal-binding</keyword>
<evidence type="ECO:0000313" key="8">
    <source>
        <dbReference type="EMBL" id="ABB89143.1"/>
    </source>
</evidence>
<dbReference type="InterPro" id="IPR036396">
    <property type="entry name" value="Cyt_P450_sf"/>
</dbReference>
<name>A0S0Q9_9ACAR</name>
<dbReference type="PANTHER" id="PTHR24291:SF201">
    <property type="entry name" value="CYTOCHROME P450, FAMILY 4, SUBFAMILY B, POLYPEPTIDE 7"/>
    <property type="match status" value="1"/>
</dbReference>
<dbReference type="InterPro" id="IPR017972">
    <property type="entry name" value="Cyt_P450_CS"/>
</dbReference>
<dbReference type="PRINTS" id="PR00385">
    <property type="entry name" value="P450"/>
</dbReference>
<feature type="non-terminal residue" evidence="8">
    <location>
        <position position="151"/>
    </location>
</feature>
<protein>
    <submittedName>
        <fullName evidence="8">CYP4</fullName>
    </submittedName>
</protein>
<dbReference type="InterPro" id="IPR002401">
    <property type="entry name" value="Cyt_P450_E_grp-I"/>
</dbReference>
<feature type="binding site" description="axial binding residue" evidence="6">
    <location>
        <position position="146"/>
    </location>
    <ligand>
        <name>heme</name>
        <dbReference type="ChEBI" id="CHEBI:30413"/>
    </ligand>
    <ligandPart>
        <name>Fe</name>
        <dbReference type="ChEBI" id="CHEBI:18248"/>
    </ligandPart>
</feature>
<accession>A0S0Q9</accession>
<organism evidence="8">
    <name type="scientific">Neoseiulus womersleyi</name>
    <dbReference type="NCBI Taxonomy" id="322050"/>
    <lineage>
        <taxon>Eukaryota</taxon>
        <taxon>Metazoa</taxon>
        <taxon>Ecdysozoa</taxon>
        <taxon>Arthropoda</taxon>
        <taxon>Chelicerata</taxon>
        <taxon>Arachnida</taxon>
        <taxon>Acari</taxon>
        <taxon>Parasitiformes</taxon>
        <taxon>Mesostigmata</taxon>
        <taxon>Gamasina</taxon>
        <taxon>Phytoseioidea</taxon>
        <taxon>Phytoseiidae</taxon>
        <taxon>Amblyseiinae</taxon>
        <taxon>Neoseiulus</taxon>
    </lineage>
</organism>
<comment type="cofactor">
    <cofactor evidence="1 6">
        <name>heme</name>
        <dbReference type="ChEBI" id="CHEBI:30413"/>
    </cofactor>
</comment>
<evidence type="ECO:0000256" key="1">
    <source>
        <dbReference type="ARBA" id="ARBA00001971"/>
    </source>
</evidence>
<dbReference type="GO" id="GO:0016705">
    <property type="term" value="F:oxidoreductase activity, acting on paired donors, with incorporation or reduction of molecular oxygen"/>
    <property type="evidence" value="ECO:0007669"/>
    <property type="project" value="InterPro"/>
</dbReference>
<dbReference type="PRINTS" id="PR00463">
    <property type="entry name" value="EP450I"/>
</dbReference>